<accession>A0A5E7GP76</accession>
<dbReference type="Gene3D" id="3.40.390.10">
    <property type="entry name" value="Collagenase (Catalytic Domain)"/>
    <property type="match status" value="1"/>
</dbReference>
<dbReference type="SUPFAM" id="SSF55486">
    <property type="entry name" value="Metalloproteases ('zincins'), catalytic domain"/>
    <property type="match status" value="1"/>
</dbReference>
<dbReference type="Pfam" id="PF01400">
    <property type="entry name" value="Astacin"/>
    <property type="match status" value="1"/>
</dbReference>
<protein>
    <recommendedName>
        <fullName evidence="1">Peptidase metallopeptidase domain-containing protein</fullName>
    </recommendedName>
</protein>
<dbReference type="InterPro" id="IPR006026">
    <property type="entry name" value="Peptidase_Metallo"/>
</dbReference>
<dbReference type="GO" id="GO:0004222">
    <property type="term" value="F:metalloendopeptidase activity"/>
    <property type="evidence" value="ECO:0007669"/>
    <property type="project" value="InterPro"/>
</dbReference>
<evidence type="ECO:0000313" key="3">
    <source>
        <dbReference type="Proteomes" id="UP000377224"/>
    </source>
</evidence>
<evidence type="ECO:0000259" key="1">
    <source>
        <dbReference type="SMART" id="SM00235"/>
    </source>
</evidence>
<dbReference type="GO" id="GO:0006508">
    <property type="term" value="P:proteolysis"/>
    <property type="evidence" value="ECO:0007669"/>
    <property type="project" value="InterPro"/>
</dbReference>
<organism evidence="2 3">
    <name type="scientific">Pseudomonas fluorescens</name>
    <dbReference type="NCBI Taxonomy" id="294"/>
    <lineage>
        <taxon>Bacteria</taxon>
        <taxon>Pseudomonadati</taxon>
        <taxon>Pseudomonadota</taxon>
        <taxon>Gammaproteobacteria</taxon>
        <taxon>Pseudomonadales</taxon>
        <taxon>Pseudomonadaceae</taxon>
        <taxon>Pseudomonas</taxon>
    </lineage>
</organism>
<feature type="domain" description="Peptidase metallopeptidase" evidence="1">
    <location>
        <begin position="43"/>
        <end position="174"/>
    </location>
</feature>
<dbReference type="GO" id="GO:0008270">
    <property type="term" value="F:zinc ion binding"/>
    <property type="evidence" value="ECO:0007669"/>
    <property type="project" value="InterPro"/>
</dbReference>
<dbReference type="InterPro" id="IPR024079">
    <property type="entry name" value="MetalloPept_cat_dom_sf"/>
</dbReference>
<dbReference type="SMART" id="SM00235">
    <property type="entry name" value="ZnMc"/>
    <property type="match status" value="1"/>
</dbReference>
<name>A0A5E7GP76_PSEFL</name>
<gene>
    <name evidence="2" type="ORF">PS896_00409</name>
</gene>
<dbReference type="InterPro" id="IPR001506">
    <property type="entry name" value="Peptidase_M12A"/>
</dbReference>
<dbReference type="AlphaFoldDB" id="A0A5E7GP76"/>
<proteinExistence type="predicted"/>
<dbReference type="RefSeq" id="WP_064393196.1">
    <property type="nucleotide sequence ID" value="NZ_CABVIN010000001.1"/>
</dbReference>
<dbReference type="Proteomes" id="UP000377224">
    <property type="component" value="Unassembled WGS sequence"/>
</dbReference>
<reference evidence="2 3" key="1">
    <citation type="submission" date="2019-09" db="EMBL/GenBank/DDBJ databases">
        <authorList>
            <person name="Chandra G."/>
            <person name="Truman W A."/>
        </authorList>
    </citation>
    <scope>NUCLEOTIDE SEQUENCE [LARGE SCALE GENOMIC DNA]</scope>
    <source>
        <strain evidence="2">PS896</strain>
    </source>
</reference>
<sequence length="236" mass="26913">MPDCKICTTLPPKSQSLSYQAALAENPANVSRQGISLLGVALDGKVWKAFRTLSVTFLDNLTNEEQTQYREVIREWGNHINLDIVFTSERDADIRIKTKTSDNSSAVGTDALTVDVQNPTMYIAEKPGSSRFRTVLLHEFGHALGFEHEHLHPYANIPWNKQKVYDHFTRLGMSRAAIDENFFTKINQKMSVTAYDQKSIMHYPIEKTFTDGVFEVTENTELSRLDIHMARTVYPR</sequence>
<evidence type="ECO:0000313" key="2">
    <source>
        <dbReference type="EMBL" id="VVO53375.1"/>
    </source>
</evidence>
<dbReference type="EMBL" id="CABVIN010000001">
    <property type="protein sequence ID" value="VVO53375.1"/>
    <property type="molecule type" value="Genomic_DNA"/>
</dbReference>